<proteinExistence type="predicted"/>
<organism evidence="1 2">
    <name type="scientific">Coemansia nantahalensis</name>
    <dbReference type="NCBI Taxonomy" id="2789366"/>
    <lineage>
        <taxon>Eukaryota</taxon>
        <taxon>Fungi</taxon>
        <taxon>Fungi incertae sedis</taxon>
        <taxon>Zoopagomycota</taxon>
        <taxon>Kickxellomycotina</taxon>
        <taxon>Kickxellomycetes</taxon>
        <taxon>Kickxellales</taxon>
        <taxon>Kickxellaceae</taxon>
        <taxon>Coemansia</taxon>
    </lineage>
</organism>
<gene>
    <name evidence="1" type="primary">msh1</name>
    <name evidence="1" type="ORF">IWQ57_002492</name>
</gene>
<reference evidence="1" key="1">
    <citation type="submission" date="2022-07" db="EMBL/GenBank/DDBJ databases">
        <title>Phylogenomic reconstructions and comparative analyses of Kickxellomycotina fungi.</title>
        <authorList>
            <person name="Reynolds N.K."/>
            <person name="Stajich J.E."/>
            <person name="Barry K."/>
            <person name="Grigoriev I.V."/>
            <person name="Crous P."/>
            <person name="Smith M.E."/>
        </authorList>
    </citation>
    <scope>NUCLEOTIDE SEQUENCE</scope>
    <source>
        <strain evidence="1">CBS 109366</strain>
    </source>
</reference>
<dbReference type="Proteomes" id="UP001140234">
    <property type="component" value="Unassembled WGS sequence"/>
</dbReference>
<keyword evidence="2" id="KW-1185">Reference proteome</keyword>
<protein>
    <submittedName>
        <fullName evidence="1">MutS protein 1</fullName>
    </submittedName>
</protein>
<feature type="non-terminal residue" evidence="1">
    <location>
        <position position="664"/>
    </location>
</feature>
<dbReference type="EMBL" id="JANBUJ010000657">
    <property type="protein sequence ID" value="KAJ2770801.1"/>
    <property type="molecule type" value="Genomic_DNA"/>
</dbReference>
<accession>A0ACC1K092</accession>
<evidence type="ECO:0000313" key="2">
    <source>
        <dbReference type="Proteomes" id="UP001140234"/>
    </source>
</evidence>
<name>A0ACC1K092_9FUNG</name>
<evidence type="ECO:0000313" key="1">
    <source>
        <dbReference type="EMBL" id="KAJ2770801.1"/>
    </source>
</evidence>
<sequence length="664" mass="70777">MARPGGSAWTALARQGVLQCGAGRWSRGVQGSRRGASTAVDEVEPQGGGGGTVAGSRPDLGTLDADSEVFAQAISSSSVLTTVRECRQQYPGSVLLVRVGDFYELYFEQADEVGGAVLGLQVVDKKFRSGTVRFTGFPARSLLRYVEILVARHGLSVALCEQFQEPMRRSFTRKVTRVITPGTLIDESCLDDIGVHNYILCIADASAPVAPRTEAQVRRRRGRPRKSPDSTPPSEADAGDAVADEVPLCLAWLDLATGSFMASTSSSAGLSADLARIRPREILVSDSDARVQSLVASMFPAHAPGRPAVARVPAASFAQYMAAQPADSGALAGPLNPNSQYPMAAPALGASPDRLLAAAELADGERAAACALLSYVAATQLGLLPPLQPPRRYSAESHMRMSAATMDALELVRPAGGAGASATTTLLGEINLTRTSAGSRLLATRLTAPSTSADIIEQRLDLVEFFSAAPRVRELIRARLANVGDIERAVNKLSLNCGGPHDLLEIARSLREVAHIKQALDDHVDAASRPPDAAVAAPPQQARRQRPTASAASHRKRPEMAAIVRRHAQALQALPGLVRDIGDRIRSDAERDVRAFGFLKPNCNEQITQLHAQLAAKHQERQQLQQQWQAAYACASLRLDSMPALGHFIEVARRDAARLQESGA</sequence>
<comment type="caution">
    <text evidence="1">The sequence shown here is derived from an EMBL/GenBank/DDBJ whole genome shotgun (WGS) entry which is preliminary data.</text>
</comment>